<dbReference type="PANTHER" id="PTHR22726">
    <property type="entry name" value="METALLOENDOPEPTIDASE OMA1"/>
    <property type="match status" value="1"/>
</dbReference>
<accession>A0A371B223</accession>
<dbReference type="GO" id="GO:0046872">
    <property type="term" value="F:metal ion binding"/>
    <property type="evidence" value="ECO:0007669"/>
    <property type="project" value="UniProtKB-KW"/>
</dbReference>
<dbReference type="Gene3D" id="3.30.2010.10">
    <property type="entry name" value="Metalloproteases ('zincins'), catalytic domain"/>
    <property type="match status" value="1"/>
</dbReference>
<evidence type="ECO:0000256" key="1">
    <source>
        <dbReference type="ARBA" id="ARBA00022670"/>
    </source>
</evidence>
<dbReference type="CDD" id="cd07332">
    <property type="entry name" value="M48C_Oma1_like"/>
    <property type="match status" value="1"/>
</dbReference>
<organism evidence="9 10">
    <name type="scientific">Sphingorhabdus pulchriflava</name>
    <dbReference type="NCBI Taxonomy" id="2292257"/>
    <lineage>
        <taxon>Bacteria</taxon>
        <taxon>Pseudomonadati</taxon>
        <taxon>Pseudomonadota</taxon>
        <taxon>Alphaproteobacteria</taxon>
        <taxon>Sphingomonadales</taxon>
        <taxon>Sphingomonadaceae</taxon>
        <taxon>Sphingorhabdus</taxon>
    </lineage>
</organism>
<name>A0A371B223_9SPHN</name>
<keyword evidence="3 6" id="KW-0378">Hydrolase</keyword>
<comment type="caution">
    <text evidence="9">The sequence shown here is derived from an EMBL/GenBank/DDBJ whole genome shotgun (WGS) entry which is preliminary data.</text>
</comment>
<reference evidence="10" key="1">
    <citation type="submission" date="2018-08" db="EMBL/GenBank/DDBJ databases">
        <authorList>
            <person name="Kim S.-J."/>
            <person name="Jung G.-Y."/>
        </authorList>
    </citation>
    <scope>NUCLEOTIDE SEQUENCE [LARGE SCALE GENOMIC DNA]</scope>
    <source>
        <strain evidence="10">GY_G</strain>
    </source>
</reference>
<feature type="transmembrane region" description="Helical" evidence="7">
    <location>
        <begin position="102"/>
        <end position="122"/>
    </location>
</feature>
<dbReference type="Pfam" id="PF01435">
    <property type="entry name" value="Peptidase_M48"/>
    <property type="match status" value="1"/>
</dbReference>
<dbReference type="GO" id="GO:0004222">
    <property type="term" value="F:metalloendopeptidase activity"/>
    <property type="evidence" value="ECO:0007669"/>
    <property type="project" value="InterPro"/>
</dbReference>
<evidence type="ECO:0000256" key="7">
    <source>
        <dbReference type="SAM" id="Phobius"/>
    </source>
</evidence>
<feature type="domain" description="Peptidase M48" evidence="8">
    <location>
        <begin position="171"/>
        <end position="318"/>
    </location>
</feature>
<sequence length="363" mass="39474">MSTFFDAWHFDGQSAVRRKVEVQVIGNQFYLLELERRHGPYRFGDLHFLGKKTDGTVYGLEGKDGWRLGMTGTVPAELSAMLPAHRVYGGWIDRLGLGKASLVFAGISAAIVAVVLLSPQWLAPLIPSSVERELGDALVGDFGGRFCDTPKGKAALAKLTRSLDDNPQDLQVEVANIDMLNAVALPGGKVLLFLGLLSQAKSPDEVAGVLAHEIGHVRERHVMQGLLRQMGLAVVLGGFDGSGGSTINSLLSTTYTRDSEREADDHSLKALKQANISPVGAADFFNRLASMDGSRDLKDRQARTMASYTSSHPLSDERRKLFENAVVKGSAYKPALTADEWQELKTMCAQDKDVKSGWGFDIE</sequence>
<comment type="similarity">
    <text evidence="6">Belongs to the peptidase M48 family.</text>
</comment>
<dbReference type="OrthoDB" id="9810445at2"/>
<evidence type="ECO:0000256" key="5">
    <source>
        <dbReference type="ARBA" id="ARBA00023049"/>
    </source>
</evidence>
<keyword evidence="7" id="KW-1133">Transmembrane helix</keyword>
<dbReference type="AlphaFoldDB" id="A0A371B223"/>
<dbReference type="GO" id="GO:0016020">
    <property type="term" value="C:membrane"/>
    <property type="evidence" value="ECO:0007669"/>
    <property type="project" value="TreeGrafter"/>
</dbReference>
<evidence type="ECO:0000256" key="3">
    <source>
        <dbReference type="ARBA" id="ARBA00022801"/>
    </source>
</evidence>
<evidence type="ECO:0000256" key="2">
    <source>
        <dbReference type="ARBA" id="ARBA00022723"/>
    </source>
</evidence>
<gene>
    <name evidence="9" type="ORF">DXH95_14950</name>
</gene>
<keyword evidence="1 6" id="KW-0645">Protease</keyword>
<comment type="cofactor">
    <cofactor evidence="6">
        <name>Zn(2+)</name>
        <dbReference type="ChEBI" id="CHEBI:29105"/>
    </cofactor>
    <text evidence="6">Binds 1 zinc ion per subunit.</text>
</comment>
<evidence type="ECO:0000313" key="9">
    <source>
        <dbReference type="EMBL" id="RDV01582.1"/>
    </source>
</evidence>
<proteinExistence type="inferred from homology"/>
<keyword evidence="10" id="KW-1185">Reference proteome</keyword>
<dbReference type="Proteomes" id="UP000263833">
    <property type="component" value="Unassembled WGS sequence"/>
</dbReference>
<protein>
    <submittedName>
        <fullName evidence="9">Peptidase</fullName>
    </submittedName>
</protein>
<keyword evidence="7" id="KW-0812">Transmembrane</keyword>
<keyword evidence="4 6" id="KW-0862">Zinc</keyword>
<dbReference type="EMBL" id="QRGP01000003">
    <property type="protein sequence ID" value="RDV01582.1"/>
    <property type="molecule type" value="Genomic_DNA"/>
</dbReference>
<dbReference type="RefSeq" id="WP_115550363.1">
    <property type="nucleotide sequence ID" value="NZ_QRGP01000003.1"/>
</dbReference>
<dbReference type="PANTHER" id="PTHR22726:SF1">
    <property type="entry name" value="METALLOENDOPEPTIDASE OMA1, MITOCHONDRIAL"/>
    <property type="match status" value="1"/>
</dbReference>
<keyword evidence="5 6" id="KW-0482">Metalloprotease</keyword>
<evidence type="ECO:0000256" key="4">
    <source>
        <dbReference type="ARBA" id="ARBA00022833"/>
    </source>
</evidence>
<dbReference type="InterPro" id="IPR001915">
    <property type="entry name" value="Peptidase_M48"/>
</dbReference>
<keyword evidence="2" id="KW-0479">Metal-binding</keyword>
<evidence type="ECO:0000256" key="6">
    <source>
        <dbReference type="RuleBase" id="RU003983"/>
    </source>
</evidence>
<evidence type="ECO:0000313" key="10">
    <source>
        <dbReference type="Proteomes" id="UP000263833"/>
    </source>
</evidence>
<dbReference type="InterPro" id="IPR051156">
    <property type="entry name" value="Mito/Outer_Membr_Metalloprot"/>
</dbReference>
<keyword evidence="7" id="KW-0472">Membrane</keyword>
<evidence type="ECO:0000259" key="8">
    <source>
        <dbReference type="Pfam" id="PF01435"/>
    </source>
</evidence>
<dbReference type="GO" id="GO:0051603">
    <property type="term" value="P:proteolysis involved in protein catabolic process"/>
    <property type="evidence" value="ECO:0007669"/>
    <property type="project" value="TreeGrafter"/>
</dbReference>